<name>A0A2K3L7H8_TRIPR</name>
<protein>
    <submittedName>
        <fullName evidence="3">Retrotransposon protein</fullName>
    </submittedName>
</protein>
<dbReference type="GO" id="GO:0015074">
    <property type="term" value="P:DNA integration"/>
    <property type="evidence" value="ECO:0007669"/>
    <property type="project" value="InterPro"/>
</dbReference>
<dbReference type="Proteomes" id="UP000236291">
    <property type="component" value="Unassembled WGS sequence"/>
</dbReference>
<dbReference type="InterPro" id="IPR036397">
    <property type="entry name" value="RNaseH_sf"/>
</dbReference>
<dbReference type="InterPro" id="IPR056924">
    <property type="entry name" value="SH3_Tf2-1"/>
</dbReference>
<reference evidence="3 4" key="1">
    <citation type="journal article" date="2014" name="Am. J. Bot.">
        <title>Genome assembly and annotation for red clover (Trifolium pratense; Fabaceae).</title>
        <authorList>
            <person name="Istvanek J."/>
            <person name="Jaros M."/>
            <person name="Krenek A."/>
            <person name="Repkova J."/>
        </authorList>
    </citation>
    <scope>NUCLEOTIDE SEQUENCE [LARGE SCALE GENOMIC DNA]</scope>
    <source>
        <strain evidence="4">cv. Tatra</strain>
        <tissue evidence="3">Young leaves</tissue>
    </source>
</reference>
<sequence length="228" mass="25747">MSTAYHPETDGQTEVINRVLEQYLRSFVHHKTSLWSKFLPLAEWSYNTSKHSSTAFHPSTLPMEKNLPPSLSIYKAYTKLSKRFYGPYRILERIGPVAYRLELPPSSKIHLVFHSSLLKLHKGPLPLSATLPPTVVDNKPVVEPLTFLDHKLDSSTDPPTPMVLVQWAGLPLEDASWESLESLQQIYHLEDKVSLSDGGDVSTTITEAQSSNRPKRPINKPAHLKDFV</sequence>
<dbReference type="Gene3D" id="3.30.420.10">
    <property type="entry name" value="Ribonuclease H-like superfamily/Ribonuclease H"/>
    <property type="match status" value="1"/>
</dbReference>
<organism evidence="3 4">
    <name type="scientific">Trifolium pratense</name>
    <name type="common">Red clover</name>
    <dbReference type="NCBI Taxonomy" id="57577"/>
    <lineage>
        <taxon>Eukaryota</taxon>
        <taxon>Viridiplantae</taxon>
        <taxon>Streptophyta</taxon>
        <taxon>Embryophyta</taxon>
        <taxon>Tracheophyta</taxon>
        <taxon>Spermatophyta</taxon>
        <taxon>Magnoliopsida</taxon>
        <taxon>eudicotyledons</taxon>
        <taxon>Gunneridae</taxon>
        <taxon>Pentapetalae</taxon>
        <taxon>rosids</taxon>
        <taxon>fabids</taxon>
        <taxon>Fabales</taxon>
        <taxon>Fabaceae</taxon>
        <taxon>Papilionoideae</taxon>
        <taxon>50 kb inversion clade</taxon>
        <taxon>NPAAA clade</taxon>
        <taxon>Hologalegina</taxon>
        <taxon>IRL clade</taxon>
        <taxon>Trifolieae</taxon>
        <taxon>Trifolium</taxon>
    </lineage>
</organism>
<dbReference type="InterPro" id="IPR012337">
    <property type="entry name" value="RNaseH-like_sf"/>
</dbReference>
<reference evidence="3 4" key="2">
    <citation type="journal article" date="2017" name="Front. Plant Sci.">
        <title>Gene Classification and Mining of Molecular Markers Useful in Red Clover (Trifolium pratense) Breeding.</title>
        <authorList>
            <person name="Istvanek J."/>
            <person name="Dluhosova J."/>
            <person name="Dluhos P."/>
            <person name="Patkova L."/>
            <person name="Nedelnik J."/>
            <person name="Repkova J."/>
        </authorList>
    </citation>
    <scope>NUCLEOTIDE SEQUENCE [LARGE SCALE GENOMIC DNA]</scope>
    <source>
        <strain evidence="4">cv. Tatra</strain>
        <tissue evidence="3">Young leaves</tissue>
    </source>
</reference>
<dbReference type="PROSITE" id="PS50994">
    <property type="entry name" value="INTEGRASE"/>
    <property type="match status" value="1"/>
</dbReference>
<proteinExistence type="predicted"/>
<feature type="compositionally biased region" description="Polar residues" evidence="1">
    <location>
        <begin position="201"/>
        <end position="212"/>
    </location>
</feature>
<evidence type="ECO:0000313" key="3">
    <source>
        <dbReference type="EMBL" id="PNX74491.1"/>
    </source>
</evidence>
<dbReference type="AlphaFoldDB" id="A0A2K3L7H8"/>
<dbReference type="GO" id="GO:0003676">
    <property type="term" value="F:nucleic acid binding"/>
    <property type="evidence" value="ECO:0007669"/>
    <property type="project" value="InterPro"/>
</dbReference>
<dbReference type="SUPFAM" id="SSF53098">
    <property type="entry name" value="Ribonuclease H-like"/>
    <property type="match status" value="1"/>
</dbReference>
<feature type="region of interest" description="Disordered" evidence="1">
    <location>
        <begin position="198"/>
        <end position="228"/>
    </location>
</feature>
<dbReference type="Pfam" id="PF24626">
    <property type="entry name" value="SH3_Tf2-1"/>
    <property type="match status" value="1"/>
</dbReference>
<dbReference type="SUPFAM" id="SSF54160">
    <property type="entry name" value="Chromo domain-like"/>
    <property type="match status" value="1"/>
</dbReference>
<feature type="domain" description="Integrase catalytic" evidence="2">
    <location>
        <begin position="1"/>
        <end position="66"/>
    </location>
</feature>
<gene>
    <name evidence="3" type="ORF">L195_g030412</name>
</gene>
<comment type="caution">
    <text evidence="3">The sequence shown here is derived from an EMBL/GenBank/DDBJ whole genome shotgun (WGS) entry which is preliminary data.</text>
</comment>
<dbReference type="InterPro" id="IPR016197">
    <property type="entry name" value="Chromo-like_dom_sf"/>
</dbReference>
<dbReference type="STRING" id="57577.A0A2K3L7H8"/>
<dbReference type="EMBL" id="ASHM01027600">
    <property type="protein sequence ID" value="PNX74491.1"/>
    <property type="molecule type" value="Genomic_DNA"/>
</dbReference>
<dbReference type="PANTHER" id="PTHR46148">
    <property type="entry name" value="CHROMO DOMAIN-CONTAINING PROTEIN"/>
    <property type="match status" value="1"/>
</dbReference>
<evidence type="ECO:0000256" key="1">
    <source>
        <dbReference type="SAM" id="MobiDB-lite"/>
    </source>
</evidence>
<evidence type="ECO:0000313" key="4">
    <source>
        <dbReference type="Proteomes" id="UP000236291"/>
    </source>
</evidence>
<evidence type="ECO:0000259" key="2">
    <source>
        <dbReference type="PROSITE" id="PS50994"/>
    </source>
</evidence>
<dbReference type="PANTHER" id="PTHR46148:SF52">
    <property type="entry name" value="OS04G0603800 PROTEIN"/>
    <property type="match status" value="1"/>
</dbReference>
<accession>A0A2K3L7H8</accession>
<dbReference type="InterPro" id="IPR001584">
    <property type="entry name" value="Integrase_cat-core"/>
</dbReference>